<evidence type="ECO:0000256" key="7">
    <source>
        <dbReference type="ARBA" id="ARBA00023172"/>
    </source>
</evidence>
<evidence type="ECO:0000256" key="9">
    <source>
        <dbReference type="PROSITE-ProRule" id="PRU01248"/>
    </source>
</evidence>
<evidence type="ECO:0000256" key="5">
    <source>
        <dbReference type="ARBA" id="ARBA00022908"/>
    </source>
</evidence>
<name>A0A221KGL7_VITFI</name>
<dbReference type="InterPro" id="IPR010998">
    <property type="entry name" value="Integrase_recombinase_N"/>
</dbReference>
<protein>
    <submittedName>
        <fullName evidence="12">Integrase</fullName>
    </submittedName>
</protein>
<dbReference type="InterPro" id="IPR050090">
    <property type="entry name" value="Tyrosine_recombinase_XerCD"/>
</dbReference>
<dbReference type="SUPFAM" id="SSF56349">
    <property type="entry name" value="DNA breaking-rejoining enzymes"/>
    <property type="match status" value="1"/>
</dbReference>
<dbReference type="GO" id="GO:0015074">
    <property type="term" value="P:DNA integration"/>
    <property type="evidence" value="ECO:0007669"/>
    <property type="project" value="UniProtKB-KW"/>
</dbReference>
<organism evidence="12 13">
    <name type="scientific">Vitreoscilla filiformis</name>
    <dbReference type="NCBI Taxonomy" id="63"/>
    <lineage>
        <taxon>Bacteria</taxon>
        <taxon>Pseudomonadati</taxon>
        <taxon>Pseudomonadota</taxon>
        <taxon>Betaproteobacteria</taxon>
        <taxon>Neisseriales</taxon>
        <taxon>Neisseriaceae</taxon>
        <taxon>Vitreoscilla</taxon>
    </lineage>
</organism>
<proteinExistence type="predicted"/>
<keyword evidence="6 9" id="KW-0238">DNA-binding</keyword>
<reference evidence="12 13" key="1">
    <citation type="submission" date="2017-07" db="EMBL/GenBank/DDBJ databases">
        <title>Complete Genome Sequence of the cosmetic ferment Vitreoscilla filiformis (ATCC15551).</title>
        <authorList>
            <person name="Contreras S."/>
            <person name="Sagory-Zalkind P."/>
            <person name="Blanquart H."/>
            <person name="Iltis A."/>
            <person name="Morand S.C."/>
        </authorList>
    </citation>
    <scope>NUCLEOTIDE SEQUENCE [LARGE SCALE GENOMIC DNA]</scope>
    <source>
        <strain evidence="12 13">ATCC 15551</strain>
    </source>
</reference>
<dbReference type="Pfam" id="PF00589">
    <property type="entry name" value="Phage_integrase"/>
    <property type="match status" value="1"/>
</dbReference>
<keyword evidence="13" id="KW-1185">Reference proteome</keyword>
<feature type="domain" description="Tyr recombinase" evidence="10">
    <location>
        <begin position="178"/>
        <end position="381"/>
    </location>
</feature>
<dbReference type="GO" id="GO:0005737">
    <property type="term" value="C:cytoplasm"/>
    <property type="evidence" value="ECO:0007669"/>
    <property type="project" value="UniProtKB-SubCell"/>
</dbReference>
<evidence type="ECO:0000256" key="6">
    <source>
        <dbReference type="ARBA" id="ARBA00023125"/>
    </source>
</evidence>
<dbReference type="InterPro" id="IPR011010">
    <property type="entry name" value="DNA_brk_join_enz"/>
</dbReference>
<evidence type="ECO:0000256" key="1">
    <source>
        <dbReference type="ARBA" id="ARBA00004496"/>
    </source>
</evidence>
<keyword evidence="5" id="KW-0229">DNA integration</keyword>
<evidence type="ECO:0000256" key="2">
    <source>
        <dbReference type="ARBA" id="ARBA00022490"/>
    </source>
</evidence>
<dbReference type="InterPro" id="IPR044068">
    <property type="entry name" value="CB"/>
</dbReference>
<evidence type="ECO:0000259" key="10">
    <source>
        <dbReference type="PROSITE" id="PS51898"/>
    </source>
</evidence>
<evidence type="ECO:0000256" key="3">
    <source>
        <dbReference type="ARBA" id="ARBA00022618"/>
    </source>
</evidence>
<accession>A0A221KGL7</accession>
<dbReference type="InterPro" id="IPR002104">
    <property type="entry name" value="Integrase_catalytic"/>
</dbReference>
<evidence type="ECO:0000313" key="13">
    <source>
        <dbReference type="Proteomes" id="UP000199729"/>
    </source>
</evidence>
<keyword evidence="2" id="KW-0963">Cytoplasm</keyword>
<dbReference type="PROSITE" id="PS51898">
    <property type="entry name" value="TYR_RECOMBINASE"/>
    <property type="match status" value="1"/>
</dbReference>
<keyword evidence="4" id="KW-0159">Chromosome partition</keyword>
<evidence type="ECO:0000259" key="11">
    <source>
        <dbReference type="PROSITE" id="PS51900"/>
    </source>
</evidence>
<dbReference type="PANTHER" id="PTHR30349">
    <property type="entry name" value="PHAGE INTEGRASE-RELATED"/>
    <property type="match status" value="1"/>
</dbReference>
<dbReference type="CDD" id="cd00397">
    <property type="entry name" value="DNA_BRE_C"/>
    <property type="match status" value="1"/>
</dbReference>
<gene>
    <name evidence="12" type="ORF">VITFI_CDS2219</name>
</gene>
<dbReference type="GO" id="GO:0006310">
    <property type="term" value="P:DNA recombination"/>
    <property type="evidence" value="ECO:0007669"/>
    <property type="project" value="UniProtKB-KW"/>
</dbReference>
<dbReference type="Gene3D" id="1.10.150.130">
    <property type="match status" value="1"/>
</dbReference>
<keyword evidence="3" id="KW-0132">Cell division</keyword>
<dbReference type="EMBL" id="CP022423">
    <property type="protein sequence ID" value="ASM77997.1"/>
    <property type="molecule type" value="Genomic_DNA"/>
</dbReference>
<dbReference type="GO" id="GO:0051301">
    <property type="term" value="P:cell division"/>
    <property type="evidence" value="ECO:0007669"/>
    <property type="project" value="UniProtKB-KW"/>
</dbReference>
<evidence type="ECO:0000256" key="8">
    <source>
        <dbReference type="ARBA" id="ARBA00023306"/>
    </source>
</evidence>
<dbReference type="PANTHER" id="PTHR30349:SF77">
    <property type="entry name" value="TYROSINE RECOMBINASE XERC"/>
    <property type="match status" value="1"/>
</dbReference>
<dbReference type="KEGG" id="vff:VITFI_CDS2219"/>
<keyword evidence="8" id="KW-0131">Cell cycle</keyword>
<comment type="subcellular location">
    <subcellularLocation>
        <location evidence="1">Cytoplasm</location>
    </subcellularLocation>
</comment>
<evidence type="ECO:0000256" key="4">
    <source>
        <dbReference type="ARBA" id="ARBA00022829"/>
    </source>
</evidence>
<feature type="domain" description="Core-binding (CB)" evidence="11">
    <location>
        <begin position="47"/>
        <end position="150"/>
    </location>
</feature>
<sequence>MQPVLLDESDPSTDLVSLDATGWLPAHLDGHAGTNRAPQACCQLAAQDDVQAIQAWLAEFADSPHTLRSYRKEAERLWLWAVQHQGKALSSLTREDLLAYEAFLANPAPDWIDPRRPKRGGGRRLFDGPLSPTSVRHALSVLSGLFGYLFAAGYLAGNPLALKRRGHKTRQPAAVERYLEQPLWAFVLQAIEQWPADRPEGSQARARWVMRFLHATGLRVSEAAHARAEDLRLRRGKWWLYVLGKGQVGGEVPMGADAMSALAAYRRSHGLSALPLPGDTTPLILPLSGPRERCLTPAMVYLITKEVFEHASELRQSEDPVDAAKLRQASTHWVRHTAATHQADAGTDLRHIQKNLRHASLNTTSRYLHVDDDERHIATTQPPAQG</sequence>
<evidence type="ECO:0000313" key="12">
    <source>
        <dbReference type="EMBL" id="ASM77997.1"/>
    </source>
</evidence>
<dbReference type="Proteomes" id="UP000199729">
    <property type="component" value="Chromosome"/>
</dbReference>
<dbReference type="OrthoDB" id="8610787at2"/>
<dbReference type="GO" id="GO:0007059">
    <property type="term" value="P:chromosome segregation"/>
    <property type="evidence" value="ECO:0007669"/>
    <property type="project" value="UniProtKB-KW"/>
</dbReference>
<dbReference type="Gene3D" id="1.10.443.10">
    <property type="entry name" value="Intergrase catalytic core"/>
    <property type="match status" value="1"/>
</dbReference>
<keyword evidence="7" id="KW-0233">DNA recombination</keyword>
<dbReference type="AlphaFoldDB" id="A0A221KGL7"/>
<dbReference type="GO" id="GO:0003677">
    <property type="term" value="F:DNA binding"/>
    <property type="evidence" value="ECO:0007669"/>
    <property type="project" value="UniProtKB-UniRule"/>
</dbReference>
<dbReference type="RefSeq" id="WP_089416991.1">
    <property type="nucleotide sequence ID" value="NZ_CP022423.1"/>
</dbReference>
<dbReference type="PROSITE" id="PS51900">
    <property type="entry name" value="CB"/>
    <property type="match status" value="1"/>
</dbReference>
<dbReference type="InterPro" id="IPR013762">
    <property type="entry name" value="Integrase-like_cat_sf"/>
</dbReference>